<evidence type="ECO:0000256" key="4">
    <source>
        <dbReference type="PROSITE-ProRule" id="PRU00169"/>
    </source>
</evidence>
<dbReference type="SMART" id="SM00342">
    <property type="entry name" value="HTH_ARAC"/>
    <property type="match status" value="1"/>
</dbReference>
<evidence type="ECO:0000256" key="2">
    <source>
        <dbReference type="ARBA" id="ARBA00023125"/>
    </source>
</evidence>
<dbReference type="InterPro" id="IPR018060">
    <property type="entry name" value="HTH_AraC"/>
</dbReference>
<dbReference type="InterPro" id="IPR020449">
    <property type="entry name" value="Tscrpt_reg_AraC-type_HTH"/>
</dbReference>
<dbReference type="InterPro" id="IPR018062">
    <property type="entry name" value="HTH_AraC-typ_CS"/>
</dbReference>
<dbReference type="Pfam" id="PF12833">
    <property type="entry name" value="HTH_18"/>
    <property type="match status" value="1"/>
</dbReference>
<feature type="modified residue" description="4-aspartylphosphate" evidence="4">
    <location>
        <position position="55"/>
    </location>
</feature>
<dbReference type="Gene3D" id="3.40.50.2300">
    <property type="match status" value="1"/>
</dbReference>
<dbReference type="SUPFAM" id="SSF46689">
    <property type="entry name" value="Homeodomain-like"/>
    <property type="match status" value="2"/>
</dbReference>
<dbReference type="InterPro" id="IPR009057">
    <property type="entry name" value="Homeodomain-like_sf"/>
</dbReference>
<dbReference type="GO" id="GO:0043565">
    <property type="term" value="F:sequence-specific DNA binding"/>
    <property type="evidence" value="ECO:0007669"/>
    <property type="project" value="InterPro"/>
</dbReference>
<keyword evidence="3" id="KW-0804">Transcription</keyword>
<reference evidence="7" key="1">
    <citation type="submission" date="2023-07" db="EMBL/GenBank/DDBJ databases">
        <title>Murine gut Bacillus species.</title>
        <authorList>
            <person name="Gutman E."/>
            <person name="Hashuel R."/>
            <person name="Litvak Y."/>
        </authorList>
    </citation>
    <scope>NUCLEOTIDE SEQUENCE</scope>
    <source>
        <strain evidence="7">RU293</strain>
    </source>
</reference>
<comment type="caution">
    <text evidence="7">The sequence shown here is derived from an EMBL/GenBank/DDBJ whole genome shotgun (WGS) entry which is preliminary data.</text>
</comment>
<feature type="domain" description="HTH araC/xylS-type" evidence="5">
    <location>
        <begin position="417"/>
        <end position="515"/>
    </location>
</feature>
<dbReference type="InterPro" id="IPR001789">
    <property type="entry name" value="Sig_transdc_resp-reg_receiver"/>
</dbReference>
<dbReference type="PROSITE" id="PS01124">
    <property type="entry name" value="HTH_ARAC_FAMILY_2"/>
    <property type="match status" value="1"/>
</dbReference>
<dbReference type="PANTHER" id="PTHR43280:SF28">
    <property type="entry name" value="HTH-TYPE TRANSCRIPTIONAL ACTIVATOR RHAS"/>
    <property type="match status" value="1"/>
</dbReference>
<proteinExistence type="predicted"/>
<dbReference type="InterPro" id="IPR011006">
    <property type="entry name" value="CheY-like_superfamily"/>
</dbReference>
<dbReference type="RefSeq" id="WP_305161156.1">
    <property type="nucleotide sequence ID" value="NZ_CAXUPZ020000010.1"/>
</dbReference>
<dbReference type="Proteomes" id="UP001178275">
    <property type="component" value="Unassembled WGS sequence"/>
</dbReference>
<evidence type="ECO:0000256" key="3">
    <source>
        <dbReference type="ARBA" id="ARBA00023163"/>
    </source>
</evidence>
<evidence type="ECO:0000313" key="8">
    <source>
        <dbReference type="Proteomes" id="UP001178275"/>
    </source>
</evidence>
<protein>
    <submittedName>
        <fullName evidence="7">Response regulator</fullName>
    </submittedName>
</protein>
<keyword evidence="4" id="KW-0597">Phosphoprotein</keyword>
<sequence length="522" mass="60605">MFRVLIVDDEPVIRKGITSFIDWEKEGITVDDQYANGAEALSALEKQPYDILITDIKMPLLGGIELTKKALELYPWLKVILISNYSDFEYVKEGLKLGAVDYLLKLTLKKDDLLAVLRRCITMLKEERKKDSELNHYQQEAVYLERKRVEQEMKRLIVQEQTSYSSTEWAPAWLEHSYACVYLMLDGAEEWRENHGFLYMQFLLEEWQKRFYEQIEIGTAMIVAESSMFLILPDLNGAEQQQLLQWKQLVEKEWDVSTSAGIVPERGINSIIKGFTNSFSACQRRFFEGLGRFYHMNGAETGLEKIRIDKKIHDWKPFFEMISNGDPTSSAIEYALKRWNGGSLTPEQVKQEACSLLTGTYRLLRADESMLPERHDLLFQAETIDQMVSLLVCQLEEIRTTLTPKLIDNGYDEELIKKALENIAAHYTENITLQSVADIVHLSKSYFSLYFKKQTGRNFVDYLIDLRIREAKRLLVENENRIYDVAEAAGFKDVKYFSKVFKKVTGLTPMAYREKHQVSKIG</sequence>
<dbReference type="GO" id="GO:0003700">
    <property type="term" value="F:DNA-binding transcription factor activity"/>
    <property type="evidence" value="ECO:0007669"/>
    <property type="project" value="InterPro"/>
</dbReference>
<name>A0AA90SL84_9BACI</name>
<keyword evidence="2" id="KW-0238">DNA-binding</keyword>
<dbReference type="PROSITE" id="PS00041">
    <property type="entry name" value="HTH_ARAC_FAMILY_1"/>
    <property type="match status" value="1"/>
</dbReference>
<dbReference type="SMART" id="SM00448">
    <property type="entry name" value="REC"/>
    <property type="match status" value="1"/>
</dbReference>
<dbReference type="CDD" id="cd17536">
    <property type="entry name" value="REC_YesN-like"/>
    <property type="match status" value="1"/>
</dbReference>
<dbReference type="SUPFAM" id="SSF52172">
    <property type="entry name" value="CheY-like"/>
    <property type="match status" value="1"/>
</dbReference>
<evidence type="ECO:0000256" key="1">
    <source>
        <dbReference type="ARBA" id="ARBA00023015"/>
    </source>
</evidence>
<dbReference type="EMBL" id="JAUUTW010000018">
    <property type="protein sequence ID" value="MDP1452786.1"/>
    <property type="molecule type" value="Genomic_DNA"/>
</dbReference>
<accession>A0AA90SL84</accession>
<evidence type="ECO:0000259" key="5">
    <source>
        <dbReference type="PROSITE" id="PS01124"/>
    </source>
</evidence>
<dbReference type="Gene3D" id="1.10.10.60">
    <property type="entry name" value="Homeodomain-like"/>
    <property type="match status" value="2"/>
</dbReference>
<dbReference type="PANTHER" id="PTHR43280">
    <property type="entry name" value="ARAC-FAMILY TRANSCRIPTIONAL REGULATOR"/>
    <property type="match status" value="1"/>
</dbReference>
<organism evidence="7 8">
    <name type="scientific">Peribacillus frigoritolerans</name>
    <dbReference type="NCBI Taxonomy" id="450367"/>
    <lineage>
        <taxon>Bacteria</taxon>
        <taxon>Bacillati</taxon>
        <taxon>Bacillota</taxon>
        <taxon>Bacilli</taxon>
        <taxon>Bacillales</taxon>
        <taxon>Bacillaceae</taxon>
        <taxon>Peribacillus</taxon>
    </lineage>
</organism>
<evidence type="ECO:0000259" key="6">
    <source>
        <dbReference type="PROSITE" id="PS50110"/>
    </source>
</evidence>
<dbReference type="PROSITE" id="PS50110">
    <property type="entry name" value="RESPONSE_REGULATORY"/>
    <property type="match status" value="1"/>
</dbReference>
<dbReference type="Pfam" id="PF00072">
    <property type="entry name" value="Response_reg"/>
    <property type="match status" value="1"/>
</dbReference>
<feature type="domain" description="Response regulatory" evidence="6">
    <location>
        <begin position="3"/>
        <end position="120"/>
    </location>
</feature>
<keyword evidence="1" id="KW-0805">Transcription regulation</keyword>
<dbReference type="PRINTS" id="PR00032">
    <property type="entry name" value="HTHARAC"/>
</dbReference>
<dbReference type="AlphaFoldDB" id="A0AA90SL84"/>
<dbReference type="GO" id="GO:0000160">
    <property type="term" value="P:phosphorelay signal transduction system"/>
    <property type="evidence" value="ECO:0007669"/>
    <property type="project" value="InterPro"/>
</dbReference>
<gene>
    <name evidence="7" type="ORF">Q8G36_17405</name>
</gene>
<evidence type="ECO:0000313" key="7">
    <source>
        <dbReference type="EMBL" id="MDP1452786.1"/>
    </source>
</evidence>